<keyword evidence="2" id="KW-1185">Reference proteome</keyword>
<organism evidence="1 2">
    <name type="scientific">Pleurodeles waltl</name>
    <name type="common">Iberian ribbed newt</name>
    <dbReference type="NCBI Taxonomy" id="8319"/>
    <lineage>
        <taxon>Eukaryota</taxon>
        <taxon>Metazoa</taxon>
        <taxon>Chordata</taxon>
        <taxon>Craniata</taxon>
        <taxon>Vertebrata</taxon>
        <taxon>Euteleostomi</taxon>
        <taxon>Amphibia</taxon>
        <taxon>Batrachia</taxon>
        <taxon>Caudata</taxon>
        <taxon>Salamandroidea</taxon>
        <taxon>Salamandridae</taxon>
        <taxon>Pleurodelinae</taxon>
        <taxon>Pleurodeles</taxon>
    </lineage>
</organism>
<evidence type="ECO:0000313" key="2">
    <source>
        <dbReference type="Proteomes" id="UP001066276"/>
    </source>
</evidence>
<name>A0AAV7WCY1_PLEWA</name>
<evidence type="ECO:0000313" key="1">
    <source>
        <dbReference type="EMBL" id="KAJ1210150.1"/>
    </source>
</evidence>
<proteinExistence type="predicted"/>
<comment type="caution">
    <text evidence="1">The sequence shown here is derived from an EMBL/GenBank/DDBJ whole genome shotgun (WGS) entry which is preliminary data.</text>
</comment>
<protein>
    <submittedName>
        <fullName evidence="1">Uncharacterized protein</fullName>
    </submittedName>
</protein>
<dbReference type="AlphaFoldDB" id="A0AAV7WCY1"/>
<dbReference type="Proteomes" id="UP001066276">
    <property type="component" value="Chromosome 1_2"/>
</dbReference>
<gene>
    <name evidence="1" type="ORF">NDU88_005518</name>
</gene>
<reference evidence="1" key="1">
    <citation type="journal article" date="2022" name="bioRxiv">
        <title>Sequencing and chromosome-scale assembly of the giantPleurodeles waltlgenome.</title>
        <authorList>
            <person name="Brown T."/>
            <person name="Elewa A."/>
            <person name="Iarovenko S."/>
            <person name="Subramanian E."/>
            <person name="Araus A.J."/>
            <person name="Petzold A."/>
            <person name="Susuki M."/>
            <person name="Suzuki K.-i.T."/>
            <person name="Hayashi T."/>
            <person name="Toyoda A."/>
            <person name="Oliveira C."/>
            <person name="Osipova E."/>
            <person name="Leigh N.D."/>
            <person name="Simon A."/>
            <person name="Yun M.H."/>
        </authorList>
    </citation>
    <scope>NUCLEOTIDE SEQUENCE</scope>
    <source>
        <strain evidence="1">20211129_DDA</strain>
        <tissue evidence="1">Liver</tissue>
    </source>
</reference>
<sequence>MFFFAPSMPFLGHPALPFSGEADTHARLCAMHLMSMGNFYPEGRFIEPEQTLQASLYTFVYRLTYFQLRSTIRSQHGSFLGALQHSFPPHAA</sequence>
<dbReference type="EMBL" id="JANPWB010000002">
    <property type="protein sequence ID" value="KAJ1210150.1"/>
    <property type="molecule type" value="Genomic_DNA"/>
</dbReference>
<accession>A0AAV7WCY1</accession>